<dbReference type="EMBL" id="CP034669">
    <property type="protein sequence ID" value="QAT83664.1"/>
    <property type="molecule type" value="Genomic_DNA"/>
</dbReference>
<evidence type="ECO:0008006" key="5">
    <source>
        <dbReference type="Google" id="ProtNLM"/>
    </source>
</evidence>
<accession>A0A410RNW9</accession>
<feature type="chain" id="PRO_5019082526" description="Lipoprotein" evidence="2">
    <location>
        <begin position="24"/>
        <end position="86"/>
    </location>
</feature>
<keyword evidence="2" id="KW-0732">Signal</keyword>
<proteinExistence type="predicted"/>
<gene>
    <name evidence="3" type="ORF">EJ065_2080</name>
</gene>
<dbReference type="RefSeq" id="WP_128795767.1">
    <property type="nucleotide sequence ID" value="NZ_CP034669.1"/>
</dbReference>
<organism evidence="3 4">
    <name type="scientific">Corallococcus coralloides</name>
    <name type="common">Myxococcus coralloides</name>
    <dbReference type="NCBI Taxonomy" id="184914"/>
    <lineage>
        <taxon>Bacteria</taxon>
        <taxon>Pseudomonadati</taxon>
        <taxon>Myxococcota</taxon>
        <taxon>Myxococcia</taxon>
        <taxon>Myxococcales</taxon>
        <taxon>Cystobacterineae</taxon>
        <taxon>Myxococcaceae</taxon>
        <taxon>Corallococcus</taxon>
    </lineage>
</organism>
<protein>
    <recommendedName>
        <fullName evidence="5">Lipoprotein</fullName>
    </recommendedName>
</protein>
<name>A0A410RNW9_CORCK</name>
<evidence type="ECO:0000256" key="1">
    <source>
        <dbReference type="SAM" id="MobiDB-lite"/>
    </source>
</evidence>
<evidence type="ECO:0000313" key="4">
    <source>
        <dbReference type="Proteomes" id="UP000288758"/>
    </source>
</evidence>
<dbReference type="AlphaFoldDB" id="A0A410RNW9"/>
<evidence type="ECO:0000313" key="3">
    <source>
        <dbReference type="EMBL" id="QAT83664.1"/>
    </source>
</evidence>
<feature type="compositionally biased region" description="Polar residues" evidence="1">
    <location>
        <begin position="67"/>
        <end position="76"/>
    </location>
</feature>
<sequence length="86" mass="9136">MKTPPALALRVTALSLLSGCATLDTSNMSPSCRDQYDACLNSCQPRGRPASRQPPDSAQGYAERLTPDTQTPACTDSCKQQAKTCS</sequence>
<feature type="region of interest" description="Disordered" evidence="1">
    <location>
        <begin position="45"/>
        <end position="76"/>
    </location>
</feature>
<dbReference type="Proteomes" id="UP000288758">
    <property type="component" value="Chromosome"/>
</dbReference>
<evidence type="ECO:0000256" key="2">
    <source>
        <dbReference type="SAM" id="SignalP"/>
    </source>
</evidence>
<feature type="signal peptide" evidence="2">
    <location>
        <begin position="1"/>
        <end position="23"/>
    </location>
</feature>
<reference evidence="3 4" key="1">
    <citation type="submission" date="2018-12" db="EMBL/GenBank/DDBJ databases">
        <title>Complete Genome Sequence of the Corallopyronin A producing Myxobacterium Corallococcus coralloides B035.</title>
        <authorList>
            <person name="Bouhired S.M."/>
            <person name="Rupp O."/>
            <person name="Blom J."/>
            <person name="Schaeberle T.F."/>
            <person name="Kehraus S."/>
            <person name="Schiefer A."/>
            <person name="Pfarr K."/>
            <person name="Goesmann A."/>
            <person name="Hoerauf A."/>
            <person name="Koenig G.M."/>
        </authorList>
    </citation>
    <scope>NUCLEOTIDE SEQUENCE [LARGE SCALE GENOMIC DNA]</scope>
    <source>
        <strain evidence="3 4">B035</strain>
    </source>
</reference>